<gene>
    <name evidence="2" type="ORF">JZO67_005287</name>
</gene>
<dbReference type="RefSeq" id="WP_347298992.1">
    <property type="nucleotide sequence ID" value="NZ_JAFREL020000010.1"/>
</dbReference>
<organism evidence="2 3">
    <name type="scientific">Candidatus Enterococcus ferrettii</name>
    <dbReference type="NCBI Taxonomy" id="2815324"/>
    <lineage>
        <taxon>Bacteria</taxon>
        <taxon>Bacillati</taxon>
        <taxon>Bacillota</taxon>
        <taxon>Bacilli</taxon>
        <taxon>Lactobacillales</taxon>
        <taxon>Enterococcaceae</taxon>
        <taxon>Enterococcus</taxon>
    </lineage>
</organism>
<feature type="domain" description="Enhanced intracellular survival protein" evidence="1">
    <location>
        <begin position="7"/>
        <end position="82"/>
    </location>
</feature>
<protein>
    <recommendedName>
        <fullName evidence="1">Enhanced intracellular survival protein domain-containing protein</fullName>
    </recommendedName>
</protein>
<proteinExistence type="predicted"/>
<evidence type="ECO:0000259" key="1">
    <source>
        <dbReference type="Pfam" id="PF13530"/>
    </source>
</evidence>
<reference evidence="2 3" key="1">
    <citation type="submission" date="2024-02" db="EMBL/GenBank/DDBJ databases">
        <title>The Genome Sequence of Enterococcus sp. DIV0159.</title>
        <authorList>
            <person name="Earl A."/>
            <person name="Manson A."/>
            <person name="Gilmore M."/>
            <person name="Sanders J."/>
            <person name="Shea T."/>
            <person name="Howe W."/>
            <person name="Livny J."/>
            <person name="Cuomo C."/>
            <person name="Neafsey D."/>
            <person name="Birren B."/>
        </authorList>
    </citation>
    <scope>NUCLEOTIDE SEQUENCE [LARGE SCALE GENOMIC DNA]</scope>
    <source>
        <strain evidence="2 3">665A</strain>
    </source>
</reference>
<dbReference type="InterPro" id="IPR036527">
    <property type="entry name" value="SCP2_sterol-bd_dom_sf"/>
</dbReference>
<name>A0ABV0EXJ3_9ENTE</name>
<dbReference type="EMBL" id="JAFREL020000010">
    <property type="protein sequence ID" value="MEO1773303.1"/>
    <property type="molecule type" value="Genomic_DNA"/>
</dbReference>
<accession>A0ABV0EXJ3</accession>
<dbReference type="InterPro" id="IPR025559">
    <property type="entry name" value="Eis_dom"/>
</dbReference>
<evidence type="ECO:0000313" key="2">
    <source>
        <dbReference type="EMBL" id="MEO1773303.1"/>
    </source>
</evidence>
<dbReference type="Proteomes" id="UP000664357">
    <property type="component" value="Unassembled WGS sequence"/>
</dbReference>
<keyword evidence="3" id="KW-1185">Reference proteome</keyword>
<sequence length="90" mass="10372">LPIDAKTIIVEVTEDRQCPWNVGQWQVTGKQCQKVEGKQADVRGTIHSWTELLLGDLSLQEGCFLDKFEVTNQKMMTVFPQGKQSFYDYF</sequence>
<dbReference type="SUPFAM" id="SSF55718">
    <property type="entry name" value="SCP-like"/>
    <property type="match status" value="1"/>
</dbReference>
<evidence type="ECO:0000313" key="3">
    <source>
        <dbReference type="Proteomes" id="UP000664357"/>
    </source>
</evidence>
<dbReference type="Gene3D" id="3.30.1050.10">
    <property type="entry name" value="SCP2 sterol-binding domain"/>
    <property type="match status" value="1"/>
</dbReference>
<feature type="non-terminal residue" evidence="2">
    <location>
        <position position="1"/>
    </location>
</feature>
<dbReference type="Pfam" id="PF13530">
    <property type="entry name" value="SCP2_2"/>
    <property type="match status" value="1"/>
</dbReference>
<comment type="caution">
    <text evidence="2">The sequence shown here is derived from an EMBL/GenBank/DDBJ whole genome shotgun (WGS) entry which is preliminary data.</text>
</comment>